<dbReference type="RefSeq" id="WP_131901441.1">
    <property type="nucleotide sequence ID" value="NZ_SMKU01000295.1"/>
</dbReference>
<proteinExistence type="predicted"/>
<feature type="transmembrane region" description="Helical" evidence="2">
    <location>
        <begin position="37"/>
        <end position="62"/>
    </location>
</feature>
<name>A0A4R5ALT3_9ACTN</name>
<dbReference type="InterPro" id="IPR016410">
    <property type="entry name" value="Phage_imm"/>
</dbReference>
<feature type="region of interest" description="Disordered" evidence="1">
    <location>
        <begin position="68"/>
        <end position="98"/>
    </location>
</feature>
<evidence type="ECO:0000256" key="2">
    <source>
        <dbReference type="SAM" id="Phobius"/>
    </source>
</evidence>
<keyword evidence="2" id="KW-0812">Transmembrane</keyword>
<organism evidence="3 4">
    <name type="scientific">Actinomadura rubrisoli</name>
    <dbReference type="NCBI Taxonomy" id="2530368"/>
    <lineage>
        <taxon>Bacteria</taxon>
        <taxon>Bacillati</taxon>
        <taxon>Actinomycetota</taxon>
        <taxon>Actinomycetes</taxon>
        <taxon>Streptosporangiales</taxon>
        <taxon>Thermomonosporaceae</taxon>
        <taxon>Actinomadura</taxon>
    </lineage>
</organism>
<dbReference type="Pfam" id="PF14373">
    <property type="entry name" value="Imm_superinfect"/>
    <property type="match status" value="1"/>
</dbReference>
<evidence type="ECO:0000313" key="4">
    <source>
        <dbReference type="Proteomes" id="UP000294513"/>
    </source>
</evidence>
<sequence length="98" mass="10672">MAAIQTSAVLWLILIGILVSVAVLPTFIAIARGADDIGFIILTNALCCATVLGWPIALVAAIKWPRRHPRTAERPYQQLPALPLDRDRCRTHGRGPHA</sequence>
<evidence type="ECO:0000313" key="3">
    <source>
        <dbReference type="EMBL" id="TDD71112.1"/>
    </source>
</evidence>
<reference evidence="3 4" key="1">
    <citation type="submission" date="2019-03" db="EMBL/GenBank/DDBJ databases">
        <title>Draft genome sequences of novel Actinobacteria.</title>
        <authorList>
            <person name="Sahin N."/>
            <person name="Ay H."/>
            <person name="Saygin H."/>
        </authorList>
    </citation>
    <scope>NUCLEOTIDE SEQUENCE [LARGE SCALE GENOMIC DNA]</scope>
    <source>
        <strain evidence="3 4">H3C3</strain>
    </source>
</reference>
<accession>A0A4R5ALT3</accession>
<feature type="transmembrane region" description="Helical" evidence="2">
    <location>
        <begin position="9"/>
        <end position="31"/>
    </location>
</feature>
<keyword evidence="4" id="KW-1185">Reference proteome</keyword>
<comment type="caution">
    <text evidence="3">The sequence shown here is derived from an EMBL/GenBank/DDBJ whole genome shotgun (WGS) entry which is preliminary data.</text>
</comment>
<protein>
    <submittedName>
        <fullName evidence="3">Superinfection immunity protein</fullName>
    </submittedName>
</protein>
<dbReference type="EMBL" id="SMKU01000295">
    <property type="protein sequence ID" value="TDD71112.1"/>
    <property type="molecule type" value="Genomic_DNA"/>
</dbReference>
<dbReference type="Proteomes" id="UP000294513">
    <property type="component" value="Unassembled WGS sequence"/>
</dbReference>
<dbReference type="OrthoDB" id="3481952at2"/>
<keyword evidence="2" id="KW-1133">Transmembrane helix</keyword>
<keyword evidence="2" id="KW-0472">Membrane</keyword>
<gene>
    <name evidence="3" type="ORF">E1298_36140</name>
</gene>
<dbReference type="AlphaFoldDB" id="A0A4R5ALT3"/>
<evidence type="ECO:0000256" key="1">
    <source>
        <dbReference type="SAM" id="MobiDB-lite"/>
    </source>
</evidence>